<evidence type="ECO:0000256" key="3">
    <source>
        <dbReference type="ARBA" id="ARBA00023163"/>
    </source>
</evidence>
<keyword evidence="2" id="KW-0238">DNA-binding</keyword>
<sequence length="283" mass="32792">MTTETVISPYRVSTITCNGSIRKQDEIEFKVDLTKLYDGMKVIEMHSDDIGFIYVMDRDGKNEKGIFPRKKRKDSKKKEETTTYRRFDNAISTYYKLRDGYFPSVKIFKNGTIQMTGIKKIEDGEEIHQKVFDTMKIIYEQDSSIFSSPLIYDNNTFYVRMINSDFSVSYHIRRKDLHHLLISNQYQNSCSFQPGTYPGVKLQYFWNPVIGHKNGCCNCKEAKCFGKGNGNGHGQCKKVTVSIFESGKILITGATNFEQINEAYDYICNILKEHASIIRKHYI</sequence>
<evidence type="ECO:0000313" key="4">
    <source>
        <dbReference type="EMBL" id="QHT06952.1"/>
    </source>
</evidence>
<dbReference type="InterPro" id="IPR000814">
    <property type="entry name" value="TBP"/>
</dbReference>
<evidence type="ECO:0008006" key="5">
    <source>
        <dbReference type="Google" id="ProtNLM"/>
    </source>
</evidence>
<comment type="similarity">
    <text evidence="1">Belongs to the TBP family.</text>
</comment>
<keyword evidence="3" id="KW-0804">Transcription</keyword>
<protein>
    <recommendedName>
        <fullName evidence="5">TATA-box binding protein</fullName>
    </recommendedName>
</protein>
<dbReference type="InterPro" id="IPR012295">
    <property type="entry name" value="TBP_dom_sf"/>
</dbReference>
<accession>A0A6C0CS28</accession>
<organism evidence="4">
    <name type="scientific">viral metagenome</name>
    <dbReference type="NCBI Taxonomy" id="1070528"/>
    <lineage>
        <taxon>unclassified sequences</taxon>
        <taxon>metagenomes</taxon>
        <taxon>organismal metagenomes</taxon>
    </lineage>
</organism>
<dbReference type="Pfam" id="PF00352">
    <property type="entry name" value="TBP"/>
    <property type="match status" value="1"/>
</dbReference>
<evidence type="ECO:0000256" key="2">
    <source>
        <dbReference type="ARBA" id="ARBA00023125"/>
    </source>
</evidence>
<name>A0A6C0CS28_9ZZZZ</name>
<dbReference type="EMBL" id="MN739479">
    <property type="protein sequence ID" value="QHT06952.1"/>
    <property type="molecule type" value="Genomic_DNA"/>
</dbReference>
<dbReference type="Gene3D" id="3.30.310.10">
    <property type="entry name" value="TATA-Binding Protein"/>
    <property type="match status" value="1"/>
</dbReference>
<dbReference type="GO" id="GO:0003677">
    <property type="term" value="F:DNA binding"/>
    <property type="evidence" value="ECO:0007669"/>
    <property type="project" value="UniProtKB-KW"/>
</dbReference>
<evidence type="ECO:0000256" key="1">
    <source>
        <dbReference type="ARBA" id="ARBA00005560"/>
    </source>
</evidence>
<dbReference type="GO" id="GO:0006352">
    <property type="term" value="P:DNA-templated transcription initiation"/>
    <property type="evidence" value="ECO:0007669"/>
    <property type="project" value="InterPro"/>
</dbReference>
<proteinExistence type="inferred from homology"/>
<dbReference type="SUPFAM" id="SSF55945">
    <property type="entry name" value="TATA-box binding protein-like"/>
    <property type="match status" value="1"/>
</dbReference>
<dbReference type="AlphaFoldDB" id="A0A6C0CS28"/>
<reference evidence="4" key="1">
    <citation type="journal article" date="2020" name="Nature">
        <title>Giant virus diversity and host interactions through global metagenomics.</title>
        <authorList>
            <person name="Schulz F."/>
            <person name="Roux S."/>
            <person name="Paez-Espino D."/>
            <person name="Jungbluth S."/>
            <person name="Walsh D.A."/>
            <person name="Denef V.J."/>
            <person name="McMahon K.D."/>
            <person name="Konstantinidis K.T."/>
            <person name="Eloe-Fadrosh E.A."/>
            <person name="Kyrpides N.C."/>
            <person name="Woyke T."/>
        </authorList>
    </citation>
    <scope>NUCLEOTIDE SEQUENCE</scope>
    <source>
        <strain evidence="4">GVMAG-M-3300021962-46</strain>
    </source>
</reference>